<evidence type="ECO:0000256" key="2">
    <source>
        <dbReference type="ARBA" id="ARBA00022737"/>
    </source>
</evidence>
<dbReference type="PROSITE" id="PS50090">
    <property type="entry name" value="MYB_LIKE"/>
    <property type="match status" value="1"/>
</dbReference>
<keyword evidence="2" id="KW-0677">Repeat</keyword>
<keyword evidence="3" id="KW-0238">DNA-binding</keyword>
<dbReference type="Gene3D" id="1.10.10.60">
    <property type="entry name" value="Homeodomain-like"/>
    <property type="match status" value="1"/>
</dbReference>
<dbReference type="Pfam" id="PF00249">
    <property type="entry name" value="Myb_DNA-binding"/>
    <property type="match status" value="1"/>
</dbReference>
<evidence type="ECO:0000256" key="3">
    <source>
        <dbReference type="ARBA" id="ARBA00023125"/>
    </source>
</evidence>
<dbReference type="SUPFAM" id="SSF46689">
    <property type="entry name" value="Homeodomain-like"/>
    <property type="match status" value="1"/>
</dbReference>
<evidence type="ECO:0000313" key="9">
    <source>
        <dbReference type="Proteomes" id="UP001174677"/>
    </source>
</evidence>
<keyword evidence="9" id="KW-1185">Reference proteome</keyword>
<dbReference type="CDD" id="cd00167">
    <property type="entry name" value="SANT"/>
    <property type="match status" value="1"/>
</dbReference>
<keyword evidence="5" id="KW-0732">Signal</keyword>
<sequence length="233" mass="25232">MLQLALLVRWSLIASHLPGRTDNDVKNYWNTKLKKKLLLGGKTSLAIKNNTEIIAPSDNSNSTAPSFTPSLPRVFPQTETNSSLTFWDSLTQSSVTLPISSDAGYDQHLLNTAQSLSLDPVDQFSYTAGVMDNVSELGSNLINNHNIVSCSQEGSGISDSSSISMDHNNKCLSMPDGVLMDSGFGYHYDPATALLFEDNAGEVASTCCPNLAGFGYADIKHQQGYNQNAINQY</sequence>
<evidence type="ECO:0008006" key="10">
    <source>
        <dbReference type="Google" id="ProtNLM"/>
    </source>
</evidence>
<dbReference type="InterPro" id="IPR015495">
    <property type="entry name" value="Myb_TF_plants"/>
</dbReference>
<proteinExistence type="predicted"/>
<dbReference type="PANTHER" id="PTHR47994:SF5">
    <property type="entry name" value="F14D16.11-RELATED"/>
    <property type="match status" value="1"/>
</dbReference>
<protein>
    <recommendedName>
        <fullName evidence="10">HTH myb-type domain-containing protein</fullName>
    </recommendedName>
</protein>
<gene>
    <name evidence="8" type="ORF">P3X46_019810</name>
</gene>
<feature type="signal peptide" evidence="5">
    <location>
        <begin position="1"/>
        <end position="15"/>
    </location>
</feature>
<dbReference type="PROSITE" id="PS51294">
    <property type="entry name" value="HTH_MYB"/>
    <property type="match status" value="1"/>
</dbReference>
<dbReference type="InterPro" id="IPR009057">
    <property type="entry name" value="Homeodomain-like_sf"/>
</dbReference>
<evidence type="ECO:0000256" key="4">
    <source>
        <dbReference type="ARBA" id="ARBA00023242"/>
    </source>
</evidence>
<evidence type="ECO:0000259" key="6">
    <source>
        <dbReference type="PROSITE" id="PS50090"/>
    </source>
</evidence>
<feature type="chain" id="PRO_5045123090" description="HTH myb-type domain-containing protein" evidence="5">
    <location>
        <begin position="16"/>
        <end position="233"/>
    </location>
</feature>
<name>A0ABQ9LJY7_HEVBR</name>
<dbReference type="InterPro" id="IPR017930">
    <property type="entry name" value="Myb_dom"/>
</dbReference>
<dbReference type="Proteomes" id="UP001174677">
    <property type="component" value="Chromosome 11"/>
</dbReference>
<feature type="domain" description="HTH myb-type" evidence="7">
    <location>
        <begin position="9"/>
        <end position="37"/>
    </location>
</feature>
<evidence type="ECO:0000256" key="1">
    <source>
        <dbReference type="ARBA" id="ARBA00004123"/>
    </source>
</evidence>
<evidence type="ECO:0000256" key="5">
    <source>
        <dbReference type="SAM" id="SignalP"/>
    </source>
</evidence>
<comment type="subcellular location">
    <subcellularLocation>
        <location evidence="1">Nucleus</location>
    </subcellularLocation>
</comment>
<dbReference type="InterPro" id="IPR001005">
    <property type="entry name" value="SANT/Myb"/>
</dbReference>
<comment type="caution">
    <text evidence="8">The sequence shown here is derived from an EMBL/GenBank/DDBJ whole genome shotgun (WGS) entry which is preliminary data.</text>
</comment>
<keyword evidence="4" id="KW-0539">Nucleus</keyword>
<dbReference type="PANTHER" id="PTHR47994">
    <property type="entry name" value="F14D16.11-RELATED"/>
    <property type="match status" value="1"/>
</dbReference>
<reference evidence="8" key="1">
    <citation type="journal article" date="2023" name="Plant Biotechnol. J.">
        <title>Chromosome-level wild Hevea brasiliensis genome provides new tools for genomic-assisted breeding and valuable loci to elevate rubber yield.</title>
        <authorList>
            <person name="Cheng H."/>
            <person name="Song X."/>
            <person name="Hu Y."/>
            <person name="Wu T."/>
            <person name="Yang Q."/>
            <person name="An Z."/>
            <person name="Feng S."/>
            <person name="Deng Z."/>
            <person name="Wu W."/>
            <person name="Zeng X."/>
            <person name="Tu M."/>
            <person name="Wang X."/>
            <person name="Huang H."/>
        </authorList>
    </citation>
    <scope>NUCLEOTIDE SEQUENCE</scope>
    <source>
        <strain evidence="8">MT/VB/25A 57/8</strain>
    </source>
</reference>
<feature type="domain" description="Myb-like" evidence="6">
    <location>
        <begin position="1"/>
        <end position="33"/>
    </location>
</feature>
<evidence type="ECO:0000259" key="7">
    <source>
        <dbReference type="PROSITE" id="PS51294"/>
    </source>
</evidence>
<evidence type="ECO:0000313" key="8">
    <source>
        <dbReference type="EMBL" id="KAJ9168262.1"/>
    </source>
</evidence>
<dbReference type="EMBL" id="JARPOI010000011">
    <property type="protein sequence ID" value="KAJ9168262.1"/>
    <property type="molecule type" value="Genomic_DNA"/>
</dbReference>
<accession>A0ABQ9LJY7</accession>
<organism evidence="8 9">
    <name type="scientific">Hevea brasiliensis</name>
    <name type="common">Para rubber tree</name>
    <name type="synonym">Siphonia brasiliensis</name>
    <dbReference type="NCBI Taxonomy" id="3981"/>
    <lineage>
        <taxon>Eukaryota</taxon>
        <taxon>Viridiplantae</taxon>
        <taxon>Streptophyta</taxon>
        <taxon>Embryophyta</taxon>
        <taxon>Tracheophyta</taxon>
        <taxon>Spermatophyta</taxon>
        <taxon>Magnoliopsida</taxon>
        <taxon>eudicotyledons</taxon>
        <taxon>Gunneridae</taxon>
        <taxon>Pentapetalae</taxon>
        <taxon>rosids</taxon>
        <taxon>fabids</taxon>
        <taxon>Malpighiales</taxon>
        <taxon>Euphorbiaceae</taxon>
        <taxon>Crotonoideae</taxon>
        <taxon>Micrandreae</taxon>
        <taxon>Hevea</taxon>
    </lineage>
</organism>